<proteinExistence type="predicted"/>
<feature type="non-terminal residue" evidence="2">
    <location>
        <position position="391"/>
    </location>
</feature>
<feature type="compositionally biased region" description="Basic and acidic residues" evidence="1">
    <location>
        <begin position="279"/>
        <end position="296"/>
    </location>
</feature>
<feature type="compositionally biased region" description="Basic residues" evidence="1">
    <location>
        <begin position="43"/>
        <end position="54"/>
    </location>
</feature>
<feature type="non-terminal residue" evidence="2">
    <location>
        <position position="1"/>
    </location>
</feature>
<feature type="compositionally biased region" description="Low complexity" evidence="1">
    <location>
        <begin position="379"/>
        <end position="391"/>
    </location>
</feature>
<reference evidence="2" key="1">
    <citation type="submission" date="2020-02" db="EMBL/GenBank/DDBJ databases">
        <authorList>
            <person name="Meier V. D."/>
        </authorList>
    </citation>
    <scope>NUCLEOTIDE SEQUENCE</scope>
    <source>
        <strain evidence="2">AVDCRST_MAG25</strain>
    </source>
</reference>
<name>A0A6J4QX96_9ACTN</name>
<accession>A0A6J4QX96</accession>
<evidence type="ECO:0000256" key="1">
    <source>
        <dbReference type="SAM" id="MobiDB-lite"/>
    </source>
</evidence>
<feature type="compositionally biased region" description="Basic residues" evidence="1">
    <location>
        <begin position="297"/>
        <end position="308"/>
    </location>
</feature>
<protein>
    <submittedName>
        <fullName evidence="2">Uncharacterized UPF0118 membrane protein</fullName>
    </submittedName>
</protein>
<feature type="region of interest" description="Disordered" evidence="1">
    <location>
        <begin position="1"/>
        <end position="75"/>
    </location>
</feature>
<sequence>EREQVARGVAEGAEAQREARRRRGGGGGGAATDPDLRLGEGARRHHRAGRRRGRVVPVRGADRARRRARGDGARHSVVVPGAGALARHAQAARYSCYRAGPARPHHARPLLPGAAAHPAAQGPRGAGADHRERGQQVAAGPDRLPQRAPVAPELGPGGVRPEARRQPLQPGPEPHGERAPGPGRLYPAGLRVRGGPLRGALRRGLPAGRRAHGKGRLLEDRAARLQARRPRPVERLRRVAQSIPWRAGGGRRDPGGAGLVRPLPARRALRHPARGLGLGHRDHPLPRRVYRGDTGRHRGRRLRGCLAHHRVDDDARDPGGRGLHPDPAVRGQLPDAPHPGQRPPRPPHPRPPRRDRRRRACGPRRRRLRRPDRSRPPRLLRLPPRQAQDGI</sequence>
<feature type="compositionally biased region" description="Low complexity" evidence="1">
    <location>
        <begin position="109"/>
        <end position="123"/>
    </location>
</feature>
<organism evidence="2">
    <name type="scientific">uncultured Rubrobacteraceae bacterium</name>
    <dbReference type="NCBI Taxonomy" id="349277"/>
    <lineage>
        <taxon>Bacteria</taxon>
        <taxon>Bacillati</taxon>
        <taxon>Actinomycetota</taxon>
        <taxon>Rubrobacteria</taxon>
        <taxon>Rubrobacterales</taxon>
        <taxon>Rubrobacteraceae</taxon>
        <taxon>environmental samples</taxon>
    </lineage>
</organism>
<evidence type="ECO:0000313" key="2">
    <source>
        <dbReference type="EMBL" id="CAA9457854.1"/>
    </source>
</evidence>
<gene>
    <name evidence="2" type="ORF">AVDCRST_MAG25-376</name>
</gene>
<feature type="region of interest" description="Disordered" evidence="1">
    <location>
        <begin position="100"/>
        <end position="190"/>
    </location>
</feature>
<feature type="compositionally biased region" description="Basic residues" evidence="1">
    <location>
        <begin position="345"/>
        <end position="378"/>
    </location>
</feature>
<feature type="compositionally biased region" description="Low complexity" evidence="1">
    <location>
        <begin position="1"/>
        <end position="13"/>
    </location>
</feature>
<feature type="region of interest" description="Disordered" evidence="1">
    <location>
        <begin position="245"/>
        <end position="391"/>
    </location>
</feature>
<feature type="compositionally biased region" description="Basic and acidic residues" evidence="1">
    <location>
        <begin position="309"/>
        <end position="319"/>
    </location>
</feature>
<dbReference type="AlphaFoldDB" id="A0A6J4QX96"/>
<dbReference type="EMBL" id="CADCVI010000028">
    <property type="protein sequence ID" value="CAA9457854.1"/>
    <property type="molecule type" value="Genomic_DNA"/>
</dbReference>